<dbReference type="InterPro" id="IPR008312">
    <property type="entry name" value="T6SS_TssB1"/>
</dbReference>
<feature type="region of interest" description="Disordered" evidence="1">
    <location>
        <begin position="1"/>
        <end position="23"/>
    </location>
</feature>
<evidence type="ECO:0000259" key="2">
    <source>
        <dbReference type="Pfam" id="PF05943"/>
    </source>
</evidence>
<evidence type="ECO:0000256" key="1">
    <source>
        <dbReference type="SAM" id="MobiDB-lite"/>
    </source>
</evidence>
<sequence>MSNLVGSDFGFGSAPDRPRRDPESPLKILLIADLSGDKTGSPIDQRKPVRVDIDNFDDVMGKMNPLVKVPFTEDSTQMIEIPFEELESFEPDFLYQHLDVFKRLRDLRSRLGDVSTFESAATELRQLSQTMADSEQDSPASEATADSASTDENDTETLQRLLGATTGATQATGAASASIDQLIHQIVAPHVQPAADPRQDQYIQWADEAISQQLCRLLHWPAFQTLESNWRGLHWIVRELTGEESIQLFVLDAKKAELGQLVGPAGSDLQSSPLYQRLVVAPQQSPYAVVLHADAFAASDQQIDQLSRLTAVAKACGACAIAGASPQLLGVDAWPELNAGTLTAEASSAWSDLRGSAIADSLGLVGPRPLMRLPYGKYGEETDAIRFEEIDDPVAQHDQLLWGSPAIAAGILLGQSFVQSGLAMDPGDRLQLDDLPSLSYTDEDQESQLKPCAEVYLPEALATEILSHGIMPLVSFVNRNAVRVLRFQSIAQPVSALTGPWS</sequence>
<proteinExistence type="predicted"/>
<dbReference type="AlphaFoldDB" id="A0A517SYK1"/>
<evidence type="ECO:0000313" key="3">
    <source>
        <dbReference type="EMBL" id="QDT61111.1"/>
    </source>
</evidence>
<protein>
    <recommendedName>
        <fullName evidence="2">TssC1 N-terminal domain-containing protein</fullName>
    </recommendedName>
</protein>
<feature type="region of interest" description="Disordered" evidence="1">
    <location>
        <begin position="129"/>
        <end position="154"/>
    </location>
</feature>
<dbReference type="InterPro" id="IPR044031">
    <property type="entry name" value="TssC1_N"/>
</dbReference>
<feature type="compositionally biased region" description="Low complexity" evidence="1">
    <location>
        <begin position="137"/>
        <end position="148"/>
    </location>
</feature>
<organism evidence="3 4">
    <name type="scientific">Stieleria bergensis</name>
    <dbReference type="NCBI Taxonomy" id="2528025"/>
    <lineage>
        <taxon>Bacteria</taxon>
        <taxon>Pseudomonadati</taxon>
        <taxon>Planctomycetota</taxon>
        <taxon>Planctomycetia</taxon>
        <taxon>Pirellulales</taxon>
        <taxon>Pirellulaceae</taxon>
        <taxon>Stieleria</taxon>
    </lineage>
</organism>
<dbReference type="Proteomes" id="UP000315003">
    <property type="component" value="Chromosome"/>
</dbReference>
<dbReference type="InterPro" id="IPR010269">
    <property type="entry name" value="T6SS_TssC-like"/>
</dbReference>
<name>A0A517SYK1_9BACT</name>
<dbReference type="Pfam" id="PF05943">
    <property type="entry name" value="VipB"/>
    <property type="match status" value="1"/>
</dbReference>
<gene>
    <name evidence="3" type="ORF">SV7mr_36420</name>
</gene>
<keyword evidence="4" id="KW-1185">Reference proteome</keyword>
<dbReference type="PANTHER" id="PTHR35565">
    <property type="entry name" value="CYTOPLASMIC PROTEIN-RELATED"/>
    <property type="match status" value="1"/>
</dbReference>
<dbReference type="Pfam" id="PF05591">
    <property type="entry name" value="T6SS_VipA"/>
    <property type="match status" value="1"/>
</dbReference>
<feature type="domain" description="TssC1 N-terminal" evidence="2">
    <location>
        <begin position="200"/>
        <end position="483"/>
    </location>
</feature>
<accession>A0A517SYK1</accession>
<dbReference type="EMBL" id="CP036272">
    <property type="protein sequence ID" value="QDT61111.1"/>
    <property type="molecule type" value="Genomic_DNA"/>
</dbReference>
<dbReference type="RefSeq" id="WP_145274821.1">
    <property type="nucleotide sequence ID" value="NZ_CP036272.1"/>
</dbReference>
<evidence type="ECO:0000313" key="4">
    <source>
        <dbReference type="Proteomes" id="UP000315003"/>
    </source>
</evidence>
<dbReference type="OrthoDB" id="9764000at2"/>
<dbReference type="PANTHER" id="PTHR35565:SF1">
    <property type="entry name" value="TYPE VI SECRETION SYSTEM CONTRACTILE SHEATH LARGE SUBUNIT"/>
    <property type="match status" value="1"/>
</dbReference>
<reference evidence="3 4" key="1">
    <citation type="submission" date="2019-02" db="EMBL/GenBank/DDBJ databases">
        <title>Deep-cultivation of Planctomycetes and their phenomic and genomic characterization uncovers novel biology.</title>
        <authorList>
            <person name="Wiegand S."/>
            <person name="Jogler M."/>
            <person name="Boedeker C."/>
            <person name="Pinto D."/>
            <person name="Vollmers J."/>
            <person name="Rivas-Marin E."/>
            <person name="Kohn T."/>
            <person name="Peeters S.H."/>
            <person name="Heuer A."/>
            <person name="Rast P."/>
            <person name="Oberbeckmann S."/>
            <person name="Bunk B."/>
            <person name="Jeske O."/>
            <person name="Meyerdierks A."/>
            <person name="Storesund J.E."/>
            <person name="Kallscheuer N."/>
            <person name="Luecker S."/>
            <person name="Lage O.M."/>
            <person name="Pohl T."/>
            <person name="Merkel B.J."/>
            <person name="Hornburger P."/>
            <person name="Mueller R.-W."/>
            <person name="Bruemmer F."/>
            <person name="Labrenz M."/>
            <person name="Spormann A.M."/>
            <person name="Op den Camp H."/>
            <person name="Overmann J."/>
            <person name="Amann R."/>
            <person name="Jetten M.S.M."/>
            <person name="Mascher T."/>
            <person name="Medema M.H."/>
            <person name="Devos D.P."/>
            <person name="Kaster A.-K."/>
            <person name="Ovreas L."/>
            <person name="Rohde M."/>
            <person name="Galperin M.Y."/>
            <person name="Jogler C."/>
        </authorList>
    </citation>
    <scope>NUCLEOTIDE SEQUENCE [LARGE SCALE GENOMIC DNA]</scope>
    <source>
        <strain evidence="3 4">SV_7m_r</strain>
    </source>
</reference>